<dbReference type="eggNOG" id="ENOG5031KUI">
    <property type="taxonomic scope" value="Bacteria"/>
</dbReference>
<dbReference type="KEGG" id="sbg:SBG_0304"/>
<dbReference type="InterPro" id="IPR032417">
    <property type="entry name" value="GrlR"/>
</dbReference>
<evidence type="ECO:0008006" key="3">
    <source>
        <dbReference type="Google" id="ProtNLM"/>
    </source>
</evidence>
<proteinExistence type="predicted"/>
<dbReference type="GeneID" id="44979334"/>
<accession>A0A0K0H784</accession>
<evidence type="ECO:0000313" key="2">
    <source>
        <dbReference type="Proteomes" id="UP000000289"/>
    </source>
</evidence>
<organism evidence="1 2">
    <name type="scientific">Salmonella bongori (strain ATCC 43975 / DSM 13772 / NCTC 12419)</name>
    <dbReference type="NCBI Taxonomy" id="218493"/>
    <lineage>
        <taxon>Bacteria</taxon>
        <taxon>Pseudomonadati</taxon>
        <taxon>Pseudomonadota</taxon>
        <taxon>Gammaproteobacteria</taxon>
        <taxon>Enterobacterales</taxon>
        <taxon>Enterobacteriaceae</taxon>
        <taxon>Salmonella</taxon>
    </lineage>
</organism>
<dbReference type="AlphaFoldDB" id="A0A0K0H784"/>
<gene>
    <name evidence="1" type="ordered locus">SBG_0304</name>
</gene>
<sequence length="114" mass="12771">MKDGVYHVAFTSNRGSVGEGILVLCCGLVNGGDIGFVYQGKLARPEMTLRITRYYDGIPSVLGIENDYELELLMQYSNETEGKYMLHGYVREYPELTIDACASFLMPMLKSDQV</sequence>
<dbReference type="EMBL" id="FR877557">
    <property type="protein sequence ID" value="CCC29401.1"/>
    <property type="molecule type" value="Genomic_DNA"/>
</dbReference>
<dbReference type="Proteomes" id="UP000000289">
    <property type="component" value="Chromosome"/>
</dbReference>
<reference evidence="1 2" key="1">
    <citation type="journal article" date="2011" name="PLoS Pathog.">
        <title>Salmonella bongori provides insights into the evolution of the Salmonellae.</title>
        <authorList>
            <person name="Fookes M."/>
            <person name="Schroeder G.N."/>
            <person name="Langridge G.C."/>
            <person name="Blondel C.J."/>
            <person name="Mammina C."/>
            <person name="Connor T.R."/>
            <person name="Seth-Smith H."/>
            <person name="Vernikos G.S."/>
            <person name="Robinson K.S."/>
            <person name="Sanders M."/>
            <person name="Petty N.K."/>
            <person name="Kingsley R.A."/>
            <person name="Baumler A.J."/>
            <person name="Nuccio S.P."/>
            <person name="Contreras I."/>
            <person name="Santiviago C.A."/>
            <person name="Maskell D."/>
            <person name="Barrow P."/>
            <person name="Humphrey T."/>
            <person name="Nastasi A."/>
            <person name="Roberts M."/>
            <person name="Frankel G."/>
            <person name="Parkhill J."/>
            <person name="Dougan G."/>
            <person name="Thomson N.R."/>
        </authorList>
    </citation>
    <scope>NUCLEOTIDE SEQUENCE [LARGE SCALE GENOMIC DNA]</scope>
    <source>
        <strain evidence="2">ATCC 43975 / DSM 13772 / NCTC 12419</strain>
    </source>
</reference>
<name>A0A0K0H784_SALBC</name>
<dbReference type="RefSeq" id="WP_000651477.1">
    <property type="nucleotide sequence ID" value="NC_015761.1"/>
</dbReference>
<dbReference type="InterPro" id="IPR043019">
    <property type="entry name" value="GrlR_sf"/>
</dbReference>
<dbReference type="Pfam" id="PF16518">
    <property type="entry name" value="GrlR"/>
    <property type="match status" value="1"/>
</dbReference>
<protein>
    <recommendedName>
        <fullName evidence="3">Nucleoside transporter</fullName>
    </recommendedName>
</protein>
<dbReference type="Gene3D" id="2.40.128.380">
    <property type="entry name" value="T3SS negative regulator GrlR"/>
    <property type="match status" value="1"/>
</dbReference>
<evidence type="ECO:0000313" key="1">
    <source>
        <dbReference type="EMBL" id="CCC29401.1"/>
    </source>
</evidence>